<dbReference type="Gene3D" id="3.40.50.150">
    <property type="entry name" value="Vaccinia Virus protein VP39"/>
    <property type="match status" value="1"/>
</dbReference>
<proteinExistence type="predicted"/>
<dbReference type="GO" id="GO:0032259">
    <property type="term" value="P:methylation"/>
    <property type="evidence" value="ECO:0007669"/>
    <property type="project" value="UniProtKB-KW"/>
</dbReference>
<protein>
    <submittedName>
        <fullName evidence="3">Adenosine deaminase</fullName>
    </submittedName>
</protein>
<evidence type="ECO:0000313" key="3">
    <source>
        <dbReference type="EMBL" id="PZN80515.1"/>
    </source>
</evidence>
<keyword evidence="1" id="KW-0489">Methyltransferase</keyword>
<keyword evidence="2" id="KW-0808">Transferase</keyword>
<comment type="caution">
    <text evidence="3">The sequence shown here is derived from an EMBL/GenBank/DDBJ whole genome shotgun (WGS) entry which is preliminary data.</text>
</comment>
<accession>A0A2W4R8L7</accession>
<dbReference type="Proteomes" id="UP000249396">
    <property type="component" value="Unassembled WGS sequence"/>
</dbReference>
<evidence type="ECO:0000313" key="4">
    <source>
        <dbReference type="Proteomes" id="UP000249396"/>
    </source>
</evidence>
<name>A0A2W4R8L7_9GAMM</name>
<dbReference type="InterPro" id="IPR007213">
    <property type="entry name" value="Ppm1/Ppm2/Tcmp"/>
</dbReference>
<organism evidence="3 4">
    <name type="scientific">Candidatus Methylumidiphilus alinenensis</name>
    <dbReference type="NCBI Taxonomy" id="2202197"/>
    <lineage>
        <taxon>Bacteria</taxon>
        <taxon>Pseudomonadati</taxon>
        <taxon>Pseudomonadota</taxon>
        <taxon>Gammaproteobacteria</taxon>
        <taxon>Methylococcales</taxon>
        <taxon>Candidatus Methylumidiphilus</taxon>
    </lineage>
</organism>
<reference evidence="3 4" key="1">
    <citation type="journal article" date="2018" name="Aquat. Microb. Ecol.">
        <title>Gammaproteobacterial methanotrophs dominate.</title>
        <authorList>
            <person name="Rissanen A.J."/>
            <person name="Saarenheimo J."/>
            <person name="Tiirola M."/>
            <person name="Peura S."/>
            <person name="Aalto S.L."/>
            <person name="Karvinen A."/>
            <person name="Nykanen H."/>
        </authorList>
    </citation>
    <scope>NUCLEOTIDE SEQUENCE [LARGE SCALE GENOMIC DNA]</scope>
    <source>
        <strain evidence="3">AMbin10</strain>
    </source>
</reference>
<gene>
    <name evidence="3" type="ORF">DM484_09830</name>
</gene>
<dbReference type="EMBL" id="QJPH01000283">
    <property type="protein sequence ID" value="PZN80515.1"/>
    <property type="molecule type" value="Genomic_DNA"/>
</dbReference>
<evidence type="ECO:0000256" key="2">
    <source>
        <dbReference type="ARBA" id="ARBA00022679"/>
    </source>
</evidence>
<dbReference type="Pfam" id="PF04072">
    <property type="entry name" value="LCM"/>
    <property type="match status" value="1"/>
</dbReference>
<dbReference type="SUPFAM" id="SSF53335">
    <property type="entry name" value="S-adenosyl-L-methionine-dependent methyltransferases"/>
    <property type="match status" value="1"/>
</dbReference>
<dbReference type="AlphaFoldDB" id="A0A2W4R8L7"/>
<sequence length="276" mass="32020">MPTGVHDSALIVNAFRAKYPSVSSDHFATLWITEESEKWAKAYAEKVGPTEVLVHALRHRFFLEELSRFLDMFPDGVFINIGAGFTNYPYLIPSRNSCCEIDTEFNLNFKKKKLAEFNLNGAIPDRMIQFITVDDLNNLNEITALSLVLKEWVDGRPSFILFEGVFFYLKPETISFLYSILASLQKKGDIVAATSFRPEECSKEMFKRLVEYCRRDYRMMDFMPTTVPTIFYAQQSGYLLASHENYYGLSMKYGFHDKLDKPEEVLEEDCYILERL</sequence>
<dbReference type="InterPro" id="IPR029063">
    <property type="entry name" value="SAM-dependent_MTases_sf"/>
</dbReference>
<dbReference type="GO" id="GO:0008168">
    <property type="term" value="F:methyltransferase activity"/>
    <property type="evidence" value="ECO:0007669"/>
    <property type="project" value="UniProtKB-KW"/>
</dbReference>
<evidence type="ECO:0000256" key="1">
    <source>
        <dbReference type="ARBA" id="ARBA00022603"/>
    </source>
</evidence>